<evidence type="ECO:0000313" key="3">
    <source>
        <dbReference type="EMBL" id="RAH98193.1"/>
    </source>
</evidence>
<feature type="domain" description="Chorismate mutase" evidence="2">
    <location>
        <begin position="7"/>
        <end position="96"/>
    </location>
</feature>
<dbReference type="OrthoDB" id="7268348at2"/>
<sequence length="218" mass="23849">MVSPVPSPSPDDLFALRERLDVVDRDLHRLLRERFAIAETIGMTKGPDEPIIRPDREVEVVANRLRLHEGAMPRDTLVHIWRVLIGGACAVQRPYTIHVSGTLEAARYLYGPVTIVRWPTASEALGALADGSGDVAVLSDAERWWDEPVSAHAFARFELTDGTRITLLGGSGVGTSNGPRALAVRNDRLHECDVADLSDEDDILGRFAPSPFTIPVAQ</sequence>
<keyword evidence="4" id="KW-1185">Reference proteome</keyword>
<accession>A0A8B2NKR4</accession>
<dbReference type="EC" id="5.4.99.5" evidence="1"/>
<protein>
    <recommendedName>
        <fullName evidence="1">chorismate mutase</fullName>
        <ecNumber evidence="1">5.4.99.5</ecNumber>
    </recommendedName>
</protein>
<dbReference type="SUPFAM" id="SSF48600">
    <property type="entry name" value="Chorismate mutase II"/>
    <property type="match status" value="1"/>
</dbReference>
<evidence type="ECO:0000313" key="4">
    <source>
        <dbReference type="Proteomes" id="UP000249590"/>
    </source>
</evidence>
<dbReference type="AlphaFoldDB" id="A0A8B2NKR4"/>
<dbReference type="RefSeq" id="WP_111350943.1">
    <property type="nucleotide sequence ID" value="NZ_QHHQ01000007.1"/>
</dbReference>
<dbReference type="SMART" id="SM00830">
    <property type="entry name" value="CM_2"/>
    <property type="match status" value="1"/>
</dbReference>
<dbReference type="GO" id="GO:0004106">
    <property type="term" value="F:chorismate mutase activity"/>
    <property type="evidence" value="ECO:0007669"/>
    <property type="project" value="UniProtKB-EC"/>
</dbReference>
<dbReference type="InterPro" id="IPR002701">
    <property type="entry name" value="CM_II_prokaryot"/>
</dbReference>
<dbReference type="PROSITE" id="PS51168">
    <property type="entry name" value="CHORISMATE_MUT_2"/>
    <property type="match status" value="1"/>
</dbReference>
<gene>
    <name evidence="3" type="ORF">DLJ53_26100</name>
</gene>
<name>A0A8B2NKR4_9HYPH</name>
<dbReference type="EMBL" id="QHHQ01000007">
    <property type="protein sequence ID" value="RAH98193.1"/>
    <property type="molecule type" value="Genomic_DNA"/>
</dbReference>
<dbReference type="Gene3D" id="1.20.59.10">
    <property type="entry name" value="Chorismate mutase"/>
    <property type="match status" value="1"/>
</dbReference>
<comment type="caution">
    <text evidence="3">The sequence shown here is derived from an EMBL/GenBank/DDBJ whole genome shotgun (WGS) entry which is preliminary data.</text>
</comment>
<dbReference type="InterPro" id="IPR036263">
    <property type="entry name" value="Chorismate_II_sf"/>
</dbReference>
<evidence type="ECO:0000259" key="2">
    <source>
        <dbReference type="PROSITE" id="PS51168"/>
    </source>
</evidence>
<dbReference type="InterPro" id="IPR036979">
    <property type="entry name" value="CM_dom_sf"/>
</dbReference>
<dbReference type="Pfam" id="PF01817">
    <property type="entry name" value="CM_2"/>
    <property type="match status" value="1"/>
</dbReference>
<reference evidence="3 4" key="1">
    <citation type="submission" date="2018-05" db="EMBL/GenBank/DDBJ databases">
        <title>Acuticoccus sediminis sp. nov., isolated from deep-sea sediment of Indian Ocean.</title>
        <authorList>
            <person name="Liu X."/>
            <person name="Lai Q."/>
            <person name="Du Y."/>
            <person name="Sun F."/>
            <person name="Zhang X."/>
            <person name="Wang S."/>
            <person name="Shao Z."/>
        </authorList>
    </citation>
    <scope>NUCLEOTIDE SEQUENCE [LARGE SCALE GENOMIC DNA]</scope>
    <source>
        <strain evidence="3 4">PTG4-2</strain>
    </source>
</reference>
<organism evidence="3 4">
    <name type="scientific">Acuticoccus sediminis</name>
    <dbReference type="NCBI Taxonomy" id="2184697"/>
    <lineage>
        <taxon>Bacteria</taxon>
        <taxon>Pseudomonadati</taxon>
        <taxon>Pseudomonadota</taxon>
        <taxon>Alphaproteobacteria</taxon>
        <taxon>Hyphomicrobiales</taxon>
        <taxon>Amorphaceae</taxon>
        <taxon>Acuticoccus</taxon>
    </lineage>
</organism>
<dbReference type="GO" id="GO:0046417">
    <property type="term" value="P:chorismate metabolic process"/>
    <property type="evidence" value="ECO:0007669"/>
    <property type="project" value="InterPro"/>
</dbReference>
<proteinExistence type="predicted"/>
<evidence type="ECO:0000256" key="1">
    <source>
        <dbReference type="ARBA" id="ARBA00012404"/>
    </source>
</evidence>
<dbReference type="Proteomes" id="UP000249590">
    <property type="component" value="Unassembled WGS sequence"/>
</dbReference>